<sequence length="176" mass="19223">MLPVRSWCVVESANQTVHEEAELMAQTTVDGVEGVQGLVGEHLGHSEWVEITQEQVDRFAEATGDHQWIHVDPERAKKESPFGGPIAHGYLTLSLLPSLVPQIVEITGFRMRVNYGTEKVRFPSPVPVGARVRAGATMEAATPFEGGIQMSLAVTVEIEGGTKPAMVATVVYRRYL</sequence>
<comment type="similarity">
    <text evidence="1">Belongs to the enoyl-CoA hydratase/isomerase family.</text>
</comment>
<organism evidence="3 4">
    <name type="scientific">Blastococcus saxobsidens</name>
    <dbReference type="NCBI Taxonomy" id="138336"/>
    <lineage>
        <taxon>Bacteria</taxon>
        <taxon>Bacillati</taxon>
        <taxon>Actinomycetota</taxon>
        <taxon>Actinomycetes</taxon>
        <taxon>Geodermatophilales</taxon>
        <taxon>Geodermatophilaceae</taxon>
        <taxon>Blastococcus</taxon>
    </lineage>
</organism>
<dbReference type="CDD" id="cd03450">
    <property type="entry name" value="NodN"/>
    <property type="match status" value="1"/>
</dbReference>
<comment type="caution">
    <text evidence="3">The sequence shown here is derived from an EMBL/GenBank/DDBJ whole genome shotgun (WGS) entry which is preliminary data.</text>
</comment>
<dbReference type="AlphaFoldDB" id="A0A4Q7YCS1"/>
<dbReference type="Proteomes" id="UP000292507">
    <property type="component" value="Unassembled WGS sequence"/>
</dbReference>
<reference evidence="3 4" key="1">
    <citation type="submission" date="2019-02" db="EMBL/GenBank/DDBJ databases">
        <title>Sequencing the genomes of 1000 actinobacteria strains.</title>
        <authorList>
            <person name="Klenk H.-P."/>
        </authorList>
    </citation>
    <scope>NUCLEOTIDE SEQUENCE [LARGE SCALE GENOMIC DNA]</scope>
    <source>
        <strain evidence="3 4">DSM 44509</strain>
    </source>
</reference>
<evidence type="ECO:0000313" key="4">
    <source>
        <dbReference type="Proteomes" id="UP000292507"/>
    </source>
</evidence>
<dbReference type="EMBL" id="SHKV01000001">
    <property type="protein sequence ID" value="RZU34029.1"/>
    <property type="molecule type" value="Genomic_DNA"/>
</dbReference>
<dbReference type="InterPro" id="IPR039375">
    <property type="entry name" value="NodN-like"/>
</dbReference>
<accession>A0A4Q7YCS1</accession>
<dbReference type="Gene3D" id="3.10.129.10">
    <property type="entry name" value="Hotdog Thioesterase"/>
    <property type="match status" value="1"/>
</dbReference>
<evidence type="ECO:0000259" key="2">
    <source>
        <dbReference type="Pfam" id="PF01575"/>
    </source>
</evidence>
<evidence type="ECO:0000256" key="1">
    <source>
        <dbReference type="ARBA" id="ARBA00005254"/>
    </source>
</evidence>
<name>A0A4Q7YCS1_9ACTN</name>
<feature type="domain" description="MaoC-like" evidence="2">
    <location>
        <begin position="37"/>
        <end position="150"/>
    </location>
</feature>
<gene>
    <name evidence="3" type="ORF">BKA19_3778</name>
</gene>
<evidence type="ECO:0000313" key="3">
    <source>
        <dbReference type="EMBL" id="RZU34029.1"/>
    </source>
</evidence>
<proteinExistence type="inferred from homology"/>
<dbReference type="InterPro" id="IPR002539">
    <property type="entry name" value="MaoC-like_dom"/>
</dbReference>
<dbReference type="Pfam" id="PF01575">
    <property type="entry name" value="MaoC_dehydratas"/>
    <property type="match status" value="1"/>
</dbReference>
<dbReference type="SUPFAM" id="SSF54637">
    <property type="entry name" value="Thioesterase/thiol ester dehydrase-isomerase"/>
    <property type="match status" value="1"/>
</dbReference>
<dbReference type="InterPro" id="IPR029069">
    <property type="entry name" value="HotDog_dom_sf"/>
</dbReference>
<dbReference type="PANTHER" id="PTHR42993:SF1">
    <property type="entry name" value="MAOC-LIKE DEHYDRATASE DOMAIN-CONTAINING PROTEIN"/>
    <property type="match status" value="1"/>
</dbReference>
<dbReference type="PANTHER" id="PTHR42993">
    <property type="entry name" value="MAOC-LIKE DEHYDRATASE DOMAIN-CONTAINING PROTEIN"/>
    <property type="match status" value="1"/>
</dbReference>
<keyword evidence="4" id="KW-1185">Reference proteome</keyword>
<protein>
    <submittedName>
        <fullName evidence="3">Acyl dehydratase</fullName>
    </submittedName>
</protein>